<evidence type="ECO:0000259" key="4">
    <source>
        <dbReference type="Pfam" id="PF13193"/>
    </source>
</evidence>
<dbReference type="OrthoDB" id="10253115at2759"/>
<proteinExistence type="inferred from homology"/>
<keyword evidence="2" id="KW-0436">Ligase</keyword>
<evidence type="ECO:0000256" key="2">
    <source>
        <dbReference type="ARBA" id="ARBA00022598"/>
    </source>
</evidence>
<sequence>MRALLRVSRARWTGGKSMRMMSTEGLSYRMGPTEPPLYTGTIPQHFAQTVSQHGDLPAVITRSPSPTPFETTLTYYMLDLLSNRLASSLASLGVKKGDRIAISQGNTPEFAALTYACFKLGAILVPLNPSFNAAQVQAALKHLAVELLIVGAVTDLAYKPGLGRSNQDLLTSIAGDLGASKIQSEGVPSLKRIIVVDNRVSHQDVRFKLEECRALTPYRSLLDGSDRAVTPNQRLDPNDTINIQFTSGTTSTPKAAMLTHRSILNNGILIANRMGLVPGDKIVVPPPLFHCFGCILGYMATATTGSAILFPSPAFDPVATLKMCVDHDATGLYGVSTMLVAVLEALDKGVVPSPPAHLRKGIVAGSSVPEALMKTIYKRLGLQDLVICYGMTETSPVNCMTSPSDPFEKRCASVGTPMPHTAIKIVDPVTKSIVPLNTRGELAASGYLVMKGYFGDDAKTAEVRIAEPSIEGNGDTIWMYSGDEAEMDENGFVTITGRIKDLIIRGGENIHPLEVENCLFQLDGVKEVSVVGVPDERLGESVAAFIVPHREWTTGESGGKDKVLSEDMVREWVRSNLSSHLVPKHVFWVDDYPKTASGKIQKFKLRDMAIKMLDKEK</sequence>
<dbReference type="AlphaFoldDB" id="A0A179F3N5"/>
<dbReference type="PANTHER" id="PTHR43201">
    <property type="entry name" value="ACYL-COA SYNTHETASE"/>
    <property type="match status" value="1"/>
</dbReference>
<dbReference type="PANTHER" id="PTHR43201:SF30">
    <property type="entry name" value="AMP-DEPENDENT SYNTHETASE_LIGASE DOMAIN-CONTAINING PROTEIN"/>
    <property type="match status" value="1"/>
</dbReference>
<name>A0A179F3N5_METCM</name>
<dbReference type="EMBL" id="LSBJ02000004">
    <property type="protein sequence ID" value="OAQ60035.1"/>
    <property type="molecule type" value="Genomic_DNA"/>
</dbReference>
<dbReference type="InterPro" id="IPR000873">
    <property type="entry name" value="AMP-dep_synth/lig_dom"/>
</dbReference>
<dbReference type="InterPro" id="IPR045851">
    <property type="entry name" value="AMP-bd_C_sf"/>
</dbReference>
<dbReference type="GO" id="GO:0006631">
    <property type="term" value="P:fatty acid metabolic process"/>
    <property type="evidence" value="ECO:0007669"/>
    <property type="project" value="TreeGrafter"/>
</dbReference>
<dbReference type="Pfam" id="PF00501">
    <property type="entry name" value="AMP-binding"/>
    <property type="match status" value="1"/>
</dbReference>
<dbReference type="PROSITE" id="PS00455">
    <property type="entry name" value="AMP_BINDING"/>
    <property type="match status" value="1"/>
</dbReference>
<dbReference type="GeneID" id="28852540"/>
<feature type="domain" description="AMP-dependent synthetase/ligase" evidence="3">
    <location>
        <begin position="46"/>
        <end position="454"/>
    </location>
</feature>
<comment type="similarity">
    <text evidence="1">Belongs to the ATP-dependent AMP-binding enzyme family.</text>
</comment>
<dbReference type="STRING" id="1380566.A0A179F3N5"/>
<dbReference type="InterPro" id="IPR042099">
    <property type="entry name" value="ANL_N_sf"/>
</dbReference>
<feature type="domain" description="AMP-binding enzyme C-terminal" evidence="4">
    <location>
        <begin position="514"/>
        <end position="599"/>
    </location>
</feature>
<dbReference type="Gene3D" id="3.30.300.30">
    <property type="match status" value="1"/>
</dbReference>
<dbReference type="RefSeq" id="XP_018137996.1">
    <property type="nucleotide sequence ID" value="XM_018288546.1"/>
</dbReference>
<accession>A0A179F3N5</accession>
<dbReference type="Pfam" id="PF13193">
    <property type="entry name" value="AMP-binding_C"/>
    <property type="match status" value="1"/>
</dbReference>
<dbReference type="GO" id="GO:0031956">
    <property type="term" value="F:medium-chain fatty acid-CoA ligase activity"/>
    <property type="evidence" value="ECO:0007669"/>
    <property type="project" value="TreeGrafter"/>
</dbReference>
<comment type="caution">
    <text evidence="5">The sequence shown here is derived from an EMBL/GenBank/DDBJ whole genome shotgun (WGS) entry which is preliminary data.</text>
</comment>
<evidence type="ECO:0000256" key="1">
    <source>
        <dbReference type="ARBA" id="ARBA00006432"/>
    </source>
</evidence>
<dbReference type="SUPFAM" id="SSF56801">
    <property type="entry name" value="Acetyl-CoA synthetase-like"/>
    <property type="match status" value="1"/>
</dbReference>
<evidence type="ECO:0000313" key="6">
    <source>
        <dbReference type="Proteomes" id="UP000078397"/>
    </source>
</evidence>
<dbReference type="InterPro" id="IPR020845">
    <property type="entry name" value="AMP-binding_CS"/>
</dbReference>
<dbReference type="Gene3D" id="3.40.50.12780">
    <property type="entry name" value="N-terminal domain of ligase-like"/>
    <property type="match status" value="1"/>
</dbReference>
<keyword evidence="6" id="KW-1185">Reference proteome</keyword>
<dbReference type="KEGG" id="pchm:VFPPC_10116"/>
<dbReference type="FunFam" id="3.30.300.30:FF:000008">
    <property type="entry name" value="2,3-dihydroxybenzoate-AMP ligase"/>
    <property type="match status" value="1"/>
</dbReference>
<dbReference type="Proteomes" id="UP000078397">
    <property type="component" value="Unassembled WGS sequence"/>
</dbReference>
<reference evidence="5 6" key="1">
    <citation type="journal article" date="2016" name="PLoS Pathog.">
        <title>Biosynthesis of antibiotic leucinostatins in bio-control fungus Purpureocillium lilacinum and their inhibition on phytophthora revealed by genome mining.</title>
        <authorList>
            <person name="Wang G."/>
            <person name="Liu Z."/>
            <person name="Lin R."/>
            <person name="Li E."/>
            <person name="Mao Z."/>
            <person name="Ling J."/>
            <person name="Yang Y."/>
            <person name="Yin W.B."/>
            <person name="Xie B."/>
        </authorList>
    </citation>
    <scope>NUCLEOTIDE SEQUENCE [LARGE SCALE GENOMIC DNA]</scope>
    <source>
        <strain evidence="5">170</strain>
    </source>
</reference>
<dbReference type="InterPro" id="IPR025110">
    <property type="entry name" value="AMP-bd_C"/>
</dbReference>
<protein>
    <submittedName>
        <fullName evidence="5">AMP-binding enzyme</fullName>
    </submittedName>
</protein>
<gene>
    <name evidence="5" type="ORF">VFPPC_10116</name>
</gene>
<organism evidence="5 6">
    <name type="scientific">Pochonia chlamydosporia 170</name>
    <dbReference type="NCBI Taxonomy" id="1380566"/>
    <lineage>
        <taxon>Eukaryota</taxon>
        <taxon>Fungi</taxon>
        <taxon>Dikarya</taxon>
        <taxon>Ascomycota</taxon>
        <taxon>Pezizomycotina</taxon>
        <taxon>Sordariomycetes</taxon>
        <taxon>Hypocreomycetidae</taxon>
        <taxon>Hypocreales</taxon>
        <taxon>Clavicipitaceae</taxon>
        <taxon>Pochonia</taxon>
    </lineage>
</organism>
<evidence type="ECO:0000313" key="5">
    <source>
        <dbReference type="EMBL" id="OAQ60035.1"/>
    </source>
</evidence>
<evidence type="ECO:0000259" key="3">
    <source>
        <dbReference type="Pfam" id="PF00501"/>
    </source>
</evidence>